<evidence type="ECO:0000313" key="4">
    <source>
        <dbReference type="Proteomes" id="UP001174677"/>
    </source>
</evidence>
<dbReference type="PROSITE" id="PS50004">
    <property type="entry name" value="C2"/>
    <property type="match status" value="1"/>
</dbReference>
<accession>A0ABQ9NDA2</accession>
<dbReference type="InterPro" id="IPR035892">
    <property type="entry name" value="C2_domain_sf"/>
</dbReference>
<protein>
    <recommendedName>
        <fullName evidence="2">C2 domain-containing protein</fullName>
    </recommendedName>
</protein>
<comment type="caution">
    <text evidence="3">The sequence shown here is derived from an EMBL/GenBank/DDBJ whole genome shotgun (WGS) entry which is preliminary data.</text>
</comment>
<dbReference type="PANTHER" id="PTHR32246">
    <property type="entry name" value="INGRESSION PROTEIN FIC1"/>
    <property type="match status" value="1"/>
</dbReference>
<dbReference type="InterPro" id="IPR000008">
    <property type="entry name" value="C2_dom"/>
</dbReference>
<dbReference type="Pfam" id="PF00168">
    <property type="entry name" value="C2"/>
    <property type="match status" value="1"/>
</dbReference>
<organism evidence="3 4">
    <name type="scientific">Hevea brasiliensis</name>
    <name type="common">Para rubber tree</name>
    <name type="synonym">Siphonia brasiliensis</name>
    <dbReference type="NCBI Taxonomy" id="3981"/>
    <lineage>
        <taxon>Eukaryota</taxon>
        <taxon>Viridiplantae</taxon>
        <taxon>Streptophyta</taxon>
        <taxon>Embryophyta</taxon>
        <taxon>Tracheophyta</taxon>
        <taxon>Spermatophyta</taxon>
        <taxon>Magnoliopsida</taxon>
        <taxon>eudicotyledons</taxon>
        <taxon>Gunneridae</taxon>
        <taxon>Pentapetalae</taxon>
        <taxon>rosids</taxon>
        <taxon>fabids</taxon>
        <taxon>Malpighiales</taxon>
        <taxon>Euphorbiaceae</taxon>
        <taxon>Crotonoideae</taxon>
        <taxon>Micrandreae</taxon>
        <taxon>Hevea</taxon>
    </lineage>
</organism>
<dbReference type="CDD" id="cd04051">
    <property type="entry name" value="C2_SRC2_like"/>
    <property type="match status" value="1"/>
</dbReference>
<name>A0ABQ9NDA2_HEVBR</name>
<sequence>MNSKFLELKVMYCKDLKSFNFFQKLRVYVLVLLESDDPGKKLKQNQQHRTPTDKEGDGDPEWKYGMQFDLSEVSFVDCDHIFIHFDLRHEGLYFGDKTIGEVRVPLKDLIQESSGIVRFVNYQVSTPDWKPNGLLNFSFKVYAKGEDIGIYFPKSEISGYSAVHHHHQSPEIQYPTSEVESSSLGVYYPSIELEDSSQETYHAAQVSCPSHGTQYSCHYPPAPAPHAYCPPSMLLPPPLLNQPPPLLHQPPPYPNGACYHPPFPPWFHPQ</sequence>
<feature type="compositionally biased region" description="Basic and acidic residues" evidence="1">
    <location>
        <begin position="50"/>
        <end position="60"/>
    </location>
</feature>
<dbReference type="InterPro" id="IPR044750">
    <property type="entry name" value="C2_SRC2/BAP"/>
</dbReference>
<proteinExistence type="predicted"/>
<evidence type="ECO:0000313" key="3">
    <source>
        <dbReference type="EMBL" id="KAJ9189800.1"/>
    </source>
</evidence>
<dbReference type="Proteomes" id="UP001174677">
    <property type="component" value="Chromosome 1"/>
</dbReference>
<evidence type="ECO:0000259" key="2">
    <source>
        <dbReference type="PROSITE" id="PS50004"/>
    </source>
</evidence>
<reference evidence="3" key="1">
    <citation type="journal article" date="2023" name="Plant Biotechnol. J.">
        <title>Chromosome-level wild Hevea brasiliensis genome provides new tools for genomic-assisted breeding and valuable loci to elevate rubber yield.</title>
        <authorList>
            <person name="Cheng H."/>
            <person name="Song X."/>
            <person name="Hu Y."/>
            <person name="Wu T."/>
            <person name="Yang Q."/>
            <person name="An Z."/>
            <person name="Feng S."/>
            <person name="Deng Z."/>
            <person name="Wu W."/>
            <person name="Zeng X."/>
            <person name="Tu M."/>
            <person name="Wang X."/>
            <person name="Huang H."/>
        </authorList>
    </citation>
    <scope>NUCLEOTIDE SEQUENCE</scope>
    <source>
        <strain evidence="3">MT/VB/25A 57/8</strain>
    </source>
</reference>
<keyword evidence="4" id="KW-1185">Reference proteome</keyword>
<gene>
    <name evidence="3" type="ORF">P3X46_001053</name>
</gene>
<evidence type="ECO:0000256" key="1">
    <source>
        <dbReference type="SAM" id="MobiDB-lite"/>
    </source>
</evidence>
<feature type="region of interest" description="Disordered" evidence="1">
    <location>
        <begin position="40"/>
        <end position="60"/>
    </location>
</feature>
<dbReference type="SUPFAM" id="SSF49562">
    <property type="entry name" value="C2 domain (Calcium/lipid-binding domain, CaLB)"/>
    <property type="match status" value="1"/>
</dbReference>
<dbReference type="PANTHER" id="PTHR32246:SF169">
    <property type="entry name" value="PROTEIN SRC2-LIKE"/>
    <property type="match status" value="1"/>
</dbReference>
<dbReference type="Gene3D" id="2.60.40.150">
    <property type="entry name" value="C2 domain"/>
    <property type="match status" value="1"/>
</dbReference>
<dbReference type="EMBL" id="JARPOI010000001">
    <property type="protein sequence ID" value="KAJ9189800.1"/>
    <property type="molecule type" value="Genomic_DNA"/>
</dbReference>
<feature type="domain" description="C2" evidence="2">
    <location>
        <begin position="1"/>
        <end position="120"/>
    </location>
</feature>